<gene>
    <name evidence="1" type="ORF">NQ176_g2915</name>
</gene>
<organism evidence="1 2">
    <name type="scientific">Zarea fungicola</name>
    <dbReference type="NCBI Taxonomy" id="93591"/>
    <lineage>
        <taxon>Eukaryota</taxon>
        <taxon>Fungi</taxon>
        <taxon>Dikarya</taxon>
        <taxon>Ascomycota</taxon>
        <taxon>Pezizomycotina</taxon>
        <taxon>Sordariomycetes</taxon>
        <taxon>Hypocreomycetidae</taxon>
        <taxon>Hypocreales</taxon>
        <taxon>Cordycipitaceae</taxon>
        <taxon>Zarea</taxon>
    </lineage>
</organism>
<keyword evidence="2" id="KW-1185">Reference proteome</keyword>
<reference evidence="1" key="1">
    <citation type="submission" date="2022-08" db="EMBL/GenBank/DDBJ databases">
        <title>Genome Sequence of Lecanicillium fungicola.</title>
        <authorList>
            <person name="Buettner E."/>
        </authorList>
    </citation>
    <scope>NUCLEOTIDE SEQUENCE</scope>
    <source>
        <strain evidence="1">Babe33</strain>
    </source>
</reference>
<dbReference type="Proteomes" id="UP001143910">
    <property type="component" value="Unassembled WGS sequence"/>
</dbReference>
<name>A0ACC1NN26_9HYPO</name>
<comment type="caution">
    <text evidence="1">The sequence shown here is derived from an EMBL/GenBank/DDBJ whole genome shotgun (WGS) entry which is preliminary data.</text>
</comment>
<evidence type="ECO:0000313" key="2">
    <source>
        <dbReference type="Proteomes" id="UP001143910"/>
    </source>
</evidence>
<sequence>MSALVADVAFDFCLADSPASLDRPMTPPHDFAMHQNYFFDSSLLEIPHHPRHVRASSKASSIYSAVSAAESAADSACTRMTTPPRMSPPVRQHGPLLLPKIRPQDQQVTAMASVPVAPRMQTMTSPPQRRVNKKKRVAAHTRSQTNPEVISTMAMSHLASFSRQTSQEQHVGDMDSRRSSICSAMDATIVDGPLSPELPLHH</sequence>
<accession>A0ACC1NN26</accession>
<dbReference type="EMBL" id="JANJQO010000236">
    <property type="protein sequence ID" value="KAJ2979986.1"/>
    <property type="molecule type" value="Genomic_DNA"/>
</dbReference>
<evidence type="ECO:0000313" key="1">
    <source>
        <dbReference type="EMBL" id="KAJ2979986.1"/>
    </source>
</evidence>
<proteinExistence type="predicted"/>
<protein>
    <submittedName>
        <fullName evidence="1">Uncharacterized protein</fullName>
    </submittedName>
</protein>